<dbReference type="EMBL" id="PYGI01000016">
    <property type="protein sequence ID" value="PSL12653.1"/>
    <property type="molecule type" value="Genomic_DNA"/>
</dbReference>
<accession>A0A2P8ET71</accession>
<dbReference type="Proteomes" id="UP000242133">
    <property type="component" value="Unassembled WGS sequence"/>
</dbReference>
<sequence length="91" mass="10160">MPFVLTLILLVEPMNKRLRQLVKPAEVMGLCLVCGQQQCTCPPVPTEMINQPRRLWTFGGRVSRWSVCSCEALIAVPTAYPVKCPECGELN</sequence>
<evidence type="ECO:0000313" key="1">
    <source>
        <dbReference type="EMBL" id="PSL12653.1"/>
    </source>
</evidence>
<gene>
    <name evidence="1" type="ORF">CLV44_11611</name>
</gene>
<comment type="caution">
    <text evidence="1">The sequence shown here is derived from an EMBL/GenBank/DDBJ whole genome shotgun (WGS) entry which is preliminary data.</text>
</comment>
<organism evidence="1 2">
    <name type="scientific">Marinobacterium halophilum</name>
    <dbReference type="NCBI Taxonomy" id="267374"/>
    <lineage>
        <taxon>Bacteria</taxon>
        <taxon>Pseudomonadati</taxon>
        <taxon>Pseudomonadota</taxon>
        <taxon>Gammaproteobacteria</taxon>
        <taxon>Oceanospirillales</taxon>
        <taxon>Oceanospirillaceae</taxon>
        <taxon>Marinobacterium</taxon>
    </lineage>
</organism>
<dbReference type="AlphaFoldDB" id="A0A2P8ET71"/>
<protein>
    <submittedName>
        <fullName evidence="1">Uncharacterized protein</fullName>
    </submittedName>
</protein>
<proteinExistence type="predicted"/>
<keyword evidence="2" id="KW-1185">Reference proteome</keyword>
<reference evidence="1 2" key="1">
    <citation type="submission" date="2018-03" db="EMBL/GenBank/DDBJ databases">
        <title>Genomic Encyclopedia of Archaeal and Bacterial Type Strains, Phase II (KMG-II): from individual species to whole genera.</title>
        <authorList>
            <person name="Goeker M."/>
        </authorList>
    </citation>
    <scope>NUCLEOTIDE SEQUENCE [LARGE SCALE GENOMIC DNA]</scope>
    <source>
        <strain evidence="1 2">DSM 17586</strain>
    </source>
</reference>
<evidence type="ECO:0000313" key="2">
    <source>
        <dbReference type="Proteomes" id="UP000242133"/>
    </source>
</evidence>
<name>A0A2P8ET71_9GAMM</name>